<name>A0ABN0VVD7_9ACTN</name>
<reference evidence="1 2" key="1">
    <citation type="journal article" date="2019" name="Int. J. Syst. Evol. Microbiol.">
        <title>The Global Catalogue of Microorganisms (GCM) 10K type strain sequencing project: providing services to taxonomists for standard genome sequencing and annotation.</title>
        <authorList>
            <consortium name="The Broad Institute Genomics Platform"/>
            <consortium name="The Broad Institute Genome Sequencing Center for Infectious Disease"/>
            <person name="Wu L."/>
            <person name="Ma J."/>
        </authorList>
    </citation>
    <scope>NUCLEOTIDE SEQUENCE [LARGE SCALE GENOMIC DNA]</scope>
    <source>
        <strain evidence="1 2">JCM 3146</strain>
    </source>
</reference>
<accession>A0ABN0VVD7</accession>
<dbReference type="InterPro" id="IPR012349">
    <property type="entry name" value="Split_barrel_FMN-bd"/>
</dbReference>
<sequence>MRFDTNGLEILDREECLALMASVPVGRVVFTDRALPAIQPVNFVLHGDDVIIATSAGSKLAAATAGTIVAFEADAFDAGDEAGWSVTVVGQARAVRDSGELRRLSLLPLDPWIPGRHDHFIRIRSDVISGRRIHPTMVEARP</sequence>
<comment type="caution">
    <text evidence="1">The sequence shown here is derived from an EMBL/GenBank/DDBJ whole genome shotgun (WGS) entry which is preliminary data.</text>
</comment>
<dbReference type="Gene3D" id="2.30.110.10">
    <property type="entry name" value="Electron Transport, Fmn-binding Protein, Chain A"/>
    <property type="match status" value="1"/>
</dbReference>
<dbReference type="InterPro" id="IPR024747">
    <property type="entry name" value="Pyridox_Oxase-rel"/>
</dbReference>
<protein>
    <submittedName>
        <fullName evidence="1">Pyridoxamine 5'-phosphate oxidase family protein</fullName>
    </submittedName>
</protein>
<proteinExistence type="predicted"/>
<dbReference type="Proteomes" id="UP001501822">
    <property type="component" value="Unassembled WGS sequence"/>
</dbReference>
<dbReference type="RefSeq" id="WP_252800077.1">
    <property type="nucleotide sequence ID" value="NZ_BAAABM010000007.1"/>
</dbReference>
<evidence type="ECO:0000313" key="2">
    <source>
        <dbReference type="Proteomes" id="UP001501822"/>
    </source>
</evidence>
<dbReference type="Pfam" id="PF12900">
    <property type="entry name" value="Pyridox_ox_2"/>
    <property type="match status" value="1"/>
</dbReference>
<organism evidence="1 2">
    <name type="scientific">Actinoallomurus spadix</name>
    <dbReference type="NCBI Taxonomy" id="79912"/>
    <lineage>
        <taxon>Bacteria</taxon>
        <taxon>Bacillati</taxon>
        <taxon>Actinomycetota</taxon>
        <taxon>Actinomycetes</taxon>
        <taxon>Streptosporangiales</taxon>
        <taxon>Thermomonosporaceae</taxon>
        <taxon>Actinoallomurus</taxon>
    </lineage>
</organism>
<dbReference type="EMBL" id="BAAABM010000007">
    <property type="protein sequence ID" value="GAA0318327.1"/>
    <property type="molecule type" value="Genomic_DNA"/>
</dbReference>
<evidence type="ECO:0000313" key="1">
    <source>
        <dbReference type="EMBL" id="GAA0318327.1"/>
    </source>
</evidence>
<keyword evidence="2" id="KW-1185">Reference proteome</keyword>
<dbReference type="SUPFAM" id="SSF50475">
    <property type="entry name" value="FMN-binding split barrel"/>
    <property type="match status" value="1"/>
</dbReference>
<gene>
    <name evidence="1" type="ORF">GCM10010151_05230</name>
</gene>